<protein>
    <recommendedName>
        <fullName evidence="4">NAD(P)-binding protein</fullName>
    </recommendedName>
</protein>
<dbReference type="EMBL" id="ML213596">
    <property type="protein sequence ID" value="TFK40535.1"/>
    <property type="molecule type" value="Genomic_DNA"/>
</dbReference>
<dbReference type="Pfam" id="PF00106">
    <property type="entry name" value="adh_short"/>
    <property type="match status" value="1"/>
</dbReference>
<dbReference type="PANTHER" id="PTHR43157">
    <property type="entry name" value="PHOSPHATIDYLINOSITOL-GLYCAN BIOSYNTHESIS CLASS F PROTEIN-RELATED"/>
    <property type="match status" value="1"/>
</dbReference>
<keyword evidence="3" id="KW-1185">Reference proteome</keyword>
<evidence type="ECO:0000313" key="3">
    <source>
        <dbReference type="Proteomes" id="UP000308652"/>
    </source>
</evidence>
<dbReference type="Proteomes" id="UP000308652">
    <property type="component" value="Unassembled WGS sequence"/>
</dbReference>
<dbReference type="STRING" id="68775.A0A5C3M792"/>
<keyword evidence="1" id="KW-0560">Oxidoreductase</keyword>
<accession>A0A5C3M792</accession>
<sequence>MVQIPNYGFRDIWACSFIPFFAQAWFCGNPKWSTKEIPDLSGKKVIVTGGNAGIGKETTKALLEHNANVYIACRDSKKAEDAIEELHLKTGKKAIFLRMDLSDLKSVKAAAKEFMSKEKELHILFNNAGVMFTPMEQLANGHDLQMHTNVVGPFYFTKLLLPILISSAKNAPDGKVRVITTSSSGHYIARANPLNFNTFKDGPARAKYTPHDMYIQSKFANIVFAQELARLYEDRGIVSTSVNPGNLKTDLNRHINNFFEAFLLRFLQLYPADMGALTQLWAGTSHEGVGLGGKYLIPWAKIGVPREESLDPQLGKDLWTWLEEQVEGV</sequence>
<proteinExistence type="predicted"/>
<gene>
    <name evidence="2" type="ORF">BDQ12DRAFT_647563</name>
</gene>
<dbReference type="AlphaFoldDB" id="A0A5C3M792"/>
<dbReference type="Gene3D" id="3.40.50.720">
    <property type="entry name" value="NAD(P)-binding Rossmann-like Domain"/>
    <property type="match status" value="1"/>
</dbReference>
<dbReference type="PRINTS" id="PR00081">
    <property type="entry name" value="GDHRDH"/>
</dbReference>
<evidence type="ECO:0000313" key="2">
    <source>
        <dbReference type="EMBL" id="TFK40535.1"/>
    </source>
</evidence>
<name>A0A5C3M792_9AGAR</name>
<organism evidence="2 3">
    <name type="scientific">Crucibulum laeve</name>
    <dbReference type="NCBI Taxonomy" id="68775"/>
    <lineage>
        <taxon>Eukaryota</taxon>
        <taxon>Fungi</taxon>
        <taxon>Dikarya</taxon>
        <taxon>Basidiomycota</taxon>
        <taxon>Agaricomycotina</taxon>
        <taxon>Agaricomycetes</taxon>
        <taxon>Agaricomycetidae</taxon>
        <taxon>Agaricales</taxon>
        <taxon>Agaricineae</taxon>
        <taxon>Nidulariaceae</taxon>
        <taxon>Crucibulum</taxon>
    </lineage>
</organism>
<dbReference type="InterPro" id="IPR036291">
    <property type="entry name" value="NAD(P)-bd_dom_sf"/>
</dbReference>
<dbReference type="OrthoDB" id="191139at2759"/>
<reference evidence="2 3" key="1">
    <citation type="journal article" date="2019" name="Nat. Ecol. Evol.">
        <title>Megaphylogeny resolves global patterns of mushroom evolution.</title>
        <authorList>
            <person name="Varga T."/>
            <person name="Krizsan K."/>
            <person name="Foldi C."/>
            <person name="Dima B."/>
            <person name="Sanchez-Garcia M."/>
            <person name="Sanchez-Ramirez S."/>
            <person name="Szollosi G.J."/>
            <person name="Szarkandi J.G."/>
            <person name="Papp V."/>
            <person name="Albert L."/>
            <person name="Andreopoulos W."/>
            <person name="Angelini C."/>
            <person name="Antonin V."/>
            <person name="Barry K.W."/>
            <person name="Bougher N.L."/>
            <person name="Buchanan P."/>
            <person name="Buyck B."/>
            <person name="Bense V."/>
            <person name="Catcheside P."/>
            <person name="Chovatia M."/>
            <person name="Cooper J."/>
            <person name="Damon W."/>
            <person name="Desjardin D."/>
            <person name="Finy P."/>
            <person name="Geml J."/>
            <person name="Haridas S."/>
            <person name="Hughes K."/>
            <person name="Justo A."/>
            <person name="Karasinski D."/>
            <person name="Kautmanova I."/>
            <person name="Kiss B."/>
            <person name="Kocsube S."/>
            <person name="Kotiranta H."/>
            <person name="LaButti K.M."/>
            <person name="Lechner B.E."/>
            <person name="Liimatainen K."/>
            <person name="Lipzen A."/>
            <person name="Lukacs Z."/>
            <person name="Mihaltcheva S."/>
            <person name="Morgado L.N."/>
            <person name="Niskanen T."/>
            <person name="Noordeloos M.E."/>
            <person name="Ohm R.A."/>
            <person name="Ortiz-Santana B."/>
            <person name="Ovrebo C."/>
            <person name="Racz N."/>
            <person name="Riley R."/>
            <person name="Savchenko A."/>
            <person name="Shiryaev A."/>
            <person name="Soop K."/>
            <person name="Spirin V."/>
            <person name="Szebenyi C."/>
            <person name="Tomsovsky M."/>
            <person name="Tulloss R.E."/>
            <person name="Uehling J."/>
            <person name="Grigoriev I.V."/>
            <person name="Vagvolgyi C."/>
            <person name="Papp T."/>
            <person name="Martin F.M."/>
            <person name="Miettinen O."/>
            <person name="Hibbett D.S."/>
            <person name="Nagy L.G."/>
        </authorList>
    </citation>
    <scope>NUCLEOTIDE SEQUENCE [LARGE SCALE GENOMIC DNA]</scope>
    <source>
        <strain evidence="2 3">CBS 166.37</strain>
    </source>
</reference>
<dbReference type="InterPro" id="IPR002347">
    <property type="entry name" value="SDR_fam"/>
</dbReference>
<dbReference type="PANTHER" id="PTHR43157:SF31">
    <property type="entry name" value="PHOSPHATIDYLINOSITOL-GLYCAN BIOSYNTHESIS CLASS F PROTEIN"/>
    <property type="match status" value="1"/>
</dbReference>
<evidence type="ECO:0000256" key="1">
    <source>
        <dbReference type="ARBA" id="ARBA00023002"/>
    </source>
</evidence>
<dbReference type="GO" id="GO:0016491">
    <property type="term" value="F:oxidoreductase activity"/>
    <property type="evidence" value="ECO:0007669"/>
    <property type="project" value="UniProtKB-KW"/>
</dbReference>
<evidence type="ECO:0008006" key="4">
    <source>
        <dbReference type="Google" id="ProtNLM"/>
    </source>
</evidence>
<dbReference type="SUPFAM" id="SSF51735">
    <property type="entry name" value="NAD(P)-binding Rossmann-fold domains"/>
    <property type="match status" value="1"/>
</dbReference>